<dbReference type="Proteomes" id="UP001487740">
    <property type="component" value="Unassembled WGS sequence"/>
</dbReference>
<evidence type="ECO:0000313" key="3">
    <source>
        <dbReference type="Proteomes" id="UP001487740"/>
    </source>
</evidence>
<accession>A0AAW0UAG4</accession>
<feature type="region of interest" description="Disordered" evidence="1">
    <location>
        <begin position="1"/>
        <end position="33"/>
    </location>
</feature>
<gene>
    <name evidence="2" type="ORF">O3P69_004632</name>
</gene>
<reference evidence="2 3" key="1">
    <citation type="submission" date="2023-03" db="EMBL/GenBank/DDBJ databases">
        <title>High-quality genome of Scylla paramamosain provides insights in environmental adaptation.</title>
        <authorList>
            <person name="Zhang L."/>
        </authorList>
    </citation>
    <scope>NUCLEOTIDE SEQUENCE [LARGE SCALE GENOMIC DNA]</scope>
    <source>
        <strain evidence="2">LZ_2023a</strain>
        <tissue evidence="2">Muscle</tissue>
    </source>
</reference>
<evidence type="ECO:0000313" key="2">
    <source>
        <dbReference type="EMBL" id="KAK8397092.1"/>
    </source>
</evidence>
<dbReference type="AlphaFoldDB" id="A0AAW0UAG4"/>
<organism evidence="2 3">
    <name type="scientific">Scylla paramamosain</name>
    <name type="common">Mud crab</name>
    <dbReference type="NCBI Taxonomy" id="85552"/>
    <lineage>
        <taxon>Eukaryota</taxon>
        <taxon>Metazoa</taxon>
        <taxon>Ecdysozoa</taxon>
        <taxon>Arthropoda</taxon>
        <taxon>Crustacea</taxon>
        <taxon>Multicrustacea</taxon>
        <taxon>Malacostraca</taxon>
        <taxon>Eumalacostraca</taxon>
        <taxon>Eucarida</taxon>
        <taxon>Decapoda</taxon>
        <taxon>Pleocyemata</taxon>
        <taxon>Brachyura</taxon>
        <taxon>Eubrachyura</taxon>
        <taxon>Portunoidea</taxon>
        <taxon>Portunidae</taxon>
        <taxon>Portuninae</taxon>
        <taxon>Scylla</taxon>
    </lineage>
</organism>
<keyword evidence="3" id="KW-1185">Reference proteome</keyword>
<sequence length="124" mass="13179">MRRKVSSGEAQVLPRKRRPQRPPDQRSTSLSQDAVSRAVGIYTTWLCGGTMPQAGDSRALLDAERRVCWQRVVRQGSGQSCEASVAASPAPLAVTRGEATAECAWKRPVEAAVCAAGPLGGGKF</sequence>
<dbReference type="EMBL" id="JARAKH010000014">
    <property type="protein sequence ID" value="KAK8397092.1"/>
    <property type="molecule type" value="Genomic_DNA"/>
</dbReference>
<name>A0AAW0UAG4_SCYPA</name>
<proteinExistence type="predicted"/>
<comment type="caution">
    <text evidence="2">The sequence shown here is derived from an EMBL/GenBank/DDBJ whole genome shotgun (WGS) entry which is preliminary data.</text>
</comment>
<evidence type="ECO:0000256" key="1">
    <source>
        <dbReference type="SAM" id="MobiDB-lite"/>
    </source>
</evidence>
<protein>
    <submittedName>
        <fullName evidence="2">Uncharacterized protein</fullName>
    </submittedName>
</protein>